<dbReference type="EC" id="3.2.1.23" evidence="3"/>
<feature type="domain" description="Glycosyl hydrolase family 98 putative carbohydrate-binding module" evidence="10">
    <location>
        <begin position="1238"/>
        <end position="1380"/>
    </location>
</feature>
<keyword evidence="6" id="KW-0325">Glycoprotein</keyword>
<reference evidence="12" key="1">
    <citation type="journal article" date="2014" name="Int. J. Syst. Evol. Microbiol.">
        <title>Complete genome sequence of Corynebacterium casei LMG S-19264T (=DSM 44701T), isolated from a smear-ripened cheese.</title>
        <authorList>
            <consortium name="US DOE Joint Genome Institute (JGI-PGF)"/>
            <person name="Walter F."/>
            <person name="Albersmeier A."/>
            <person name="Kalinowski J."/>
            <person name="Ruckert C."/>
        </authorList>
    </citation>
    <scope>NUCLEOTIDE SEQUENCE</scope>
    <source>
        <strain evidence="12">JCM 4646</strain>
    </source>
</reference>
<dbReference type="Pfam" id="PF01301">
    <property type="entry name" value="Glyco_hydro_35"/>
    <property type="match status" value="1"/>
</dbReference>
<evidence type="ECO:0000256" key="5">
    <source>
        <dbReference type="ARBA" id="ARBA00022801"/>
    </source>
</evidence>
<dbReference type="Pfam" id="PF08305">
    <property type="entry name" value="NPCBM"/>
    <property type="match status" value="1"/>
</dbReference>
<dbReference type="Pfam" id="PF13364">
    <property type="entry name" value="BetaGal_ABD2"/>
    <property type="match status" value="2"/>
</dbReference>
<dbReference type="Pfam" id="PF10633">
    <property type="entry name" value="NPCBM_assoc"/>
    <property type="match status" value="1"/>
</dbReference>
<dbReference type="InterPro" id="IPR025972">
    <property type="entry name" value="BetaGal_dom3"/>
</dbReference>
<proteinExistence type="inferred from homology"/>
<sequence length="1381" mass="145767">MRRTGHRAIPALLVSAAMALGGLAGTMPAQATPTAAPAATPTPHTVTYDNYSLKIDDKPTYIWGGEFHYFRQPSPDLWRDTLQKMKSGGFNTVSLYFDWAYHSPKKGVYDFTGVRDVDKLLDIANEVGIYVIARPGPYIQAEVDGGGYPAWLNVTPGHEKSLDPDHIANVDEWFDHINPILARHQLTNGTGSVIAYQVENEFYNYGDADRAYVAHIRDKARADGITVPTTGNHIYFGAHPADFKSYNEGAGALDIDGIDKYPLGFNCTDPAWSPVQTDLEGFHRPGKPLFIPEFQGGSINYWGGSDGDKCREKLNSEFASVFYKNNIAAGATMQSFYMTYGGTNWGRQAMSGTYTSYDYGAPITESRQLTDRYQQDKLIGYFLQSVTPITRTDKVTAPALTNPAAITDTARRNPDTGTQFHTLRHNDSTSTSTDSTGIALTVGGNHSGYTFDDTATQLQYTGTWTHADQSAGYTAGEYQRTESWSNVAGNSITVPFTGTGVRWIGSKAANHALADVYIDDAKVDTVDSYGSGAEVKDQVLFSKDGLAAGNHTLKIVVTAGKNPAAPAYAKYVSVDAIDVVDTTKTRTYPSVPQKAGTAVTVAGRDSKILVADYKLGATQLQYSTSEILTHAQIGDRDVAVLYGRGGQAGETVLNYAQQPTVQVLAGAVDQTWDPATGDLRLNYTHSGLARVLIGGPGSTRPLLLLLGDDQNAKKFWRTDTTNGPVLLHGSDLLRTATASSGRLDLTGDSSAQQSVEVFAKGNDPITWNGAALATVPGIGGSAAGNLAGPAPVSLPALTTWKHAAESPEAQPGFDDSSWKVADRTSSNSITKPGTLPVLFADDYGYHYGDVWYRGHFQAVTEATGVNLSAITGGSGIYSVWVNGTFIGTSNDGTGHNFPFPAGVLKPGADNEVSVLVANMGHDYNPGTNDANKAARGLTGAFLTGAPLSVITWRIQGARGGEDLVDTARGPMNTGGLYGERSGWTLPDFPDSSWTGTTLATRDNTPGVSWYRTKATLNVPAGQDTSIGLKIADDPNRKYRALIYVNGWLLGTYINNVGPQHVFPLPNGILDPRGDNSIAIALWNEGATNGGLGTVTLENLGTTASSLNPAPVTGPGYNAATYAGPTAHNAALTLSAPDNANPAGTYPVSAAFTVPGGQQNATGVGLALNLPTGWTAQPTGPTTAATVAAGSSFTATWNVTAPSGTLPVISPLTTTATYTQQNTDQQLTDTRTVRRLTTPTTTTDVSKLPFLGSTNGWNGGVKLDRSNDNKPIRIAGTTYAVGIGSNAGSSVILYLGGHCNRFTATVGVDDEVGNYGSVTYTVRADGTTLTTTPVLRGSDPAGTTIDIAVPAGTTVLEIAAGDGGDGGGSDHADWANPKVYCS</sequence>
<accession>A0A919D9S3</accession>
<dbReference type="InterPro" id="IPR025300">
    <property type="entry name" value="BetaGal_jelly_roll_dom"/>
</dbReference>
<protein>
    <recommendedName>
        <fullName evidence="3">beta-galactosidase</fullName>
        <ecNumber evidence="3">3.2.1.23</ecNumber>
    </recommendedName>
</protein>
<dbReference type="RefSeq" id="WP_190215705.1">
    <property type="nucleotide sequence ID" value="NZ_BNBO01000091.1"/>
</dbReference>
<dbReference type="SUPFAM" id="SSF51011">
    <property type="entry name" value="Glycosyl hydrolase domain"/>
    <property type="match status" value="1"/>
</dbReference>
<evidence type="ECO:0000256" key="4">
    <source>
        <dbReference type="ARBA" id="ARBA00022729"/>
    </source>
</evidence>
<evidence type="ECO:0000256" key="7">
    <source>
        <dbReference type="ARBA" id="ARBA00023295"/>
    </source>
</evidence>
<feature type="chain" id="PRO_5037273815" description="beta-galactosidase" evidence="9">
    <location>
        <begin position="32"/>
        <end position="1381"/>
    </location>
</feature>
<evidence type="ECO:0000313" key="13">
    <source>
        <dbReference type="Proteomes" id="UP000617734"/>
    </source>
</evidence>
<dbReference type="Pfam" id="PF13363">
    <property type="entry name" value="BetaGal_dom3"/>
    <property type="match status" value="1"/>
</dbReference>
<dbReference type="InterPro" id="IPR013222">
    <property type="entry name" value="Glyco_hyd_98_carb-bd"/>
</dbReference>
<dbReference type="GO" id="GO:0005975">
    <property type="term" value="P:carbohydrate metabolic process"/>
    <property type="evidence" value="ECO:0007669"/>
    <property type="project" value="InterPro"/>
</dbReference>
<evidence type="ECO:0000256" key="9">
    <source>
        <dbReference type="SAM" id="SignalP"/>
    </source>
</evidence>
<dbReference type="GO" id="GO:0004565">
    <property type="term" value="F:beta-galactosidase activity"/>
    <property type="evidence" value="ECO:0007669"/>
    <property type="project" value="UniProtKB-EC"/>
</dbReference>
<dbReference type="GeneID" id="95358047"/>
<keyword evidence="7" id="KW-0326">Glycosidase</keyword>
<evidence type="ECO:0000256" key="2">
    <source>
        <dbReference type="ARBA" id="ARBA00009809"/>
    </source>
</evidence>
<reference evidence="12" key="2">
    <citation type="submission" date="2020-09" db="EMBL/GenBank/DDBJ databases">
        <authorList>
            <person name="Sun Q."/>
            <person name="Ohkuma M."/>
        </authorList>
    </citation>
    <scope>NUCLEOTIDE SEQUENCE</scope>
    <source>
        <strain evidence="12">JCM 4646</strain>
    </source>
</reference>
<comment type="catalytic activity">
    <reaction evidence="1">
        <text>Hydrolysis of terminal non-reducing beta-D-galactose residues in beta-D-galactosides.</text>
        <dbReference type="EC" id="3.2.1.23"/>
    </reaction>
</comment>
<dbReference type="Gene3D" id="3.20.20.80">
    <property type="entry name" value="Glycosidases"/>
    <property type="match status" value="1"/>
</dbReference>
<dbReference type="InterPro" id="IPR031330">
    <property type="entry name" value="Gly_Hdrlase_35_cat"/>
</dbReference>
<dbReference type="InterPro" id="IPR017853">
    <property type="entry name" value="GH"/>
</dbReference>
<dbReference type="InterPro" id="IPR001944">
    <property type="entry name" value="Glycoside_Hdrlase_35"/>
</dbReference>
<evidence type="ECO:0000256" key="1">
    <source>
        <dbReference type="ARBA" id="ARBA00001412"/>
    </source>
</evidence>
<keyword evidence="5" id="KW-0378">Hydrolase</keyword>
<dbReference type="Gene3D" id="2.60.120.1060">
    <property type="entry name" value="NPCBM/NEW2 domain"/>
    <property type="match status" value="1"/>
</dbReference>
<dbReference type="SMART" id="SM01029">
    <property type="entry name" value="BetaGal_dom2"/>
    <property type="match status" value="1"/>
</dbReference>
<dbReference type="InterPro" id="IPR038637">
    <property type="entry name" value="NPCBM_sf"/>
</dbReference>
<dbReference type="PRINTS" id="PR00742">
    <property type="entry name" value="GLHYDRLASE35"/>
</dbReference>
<dbReference type="SUPFAM" id="SSF49785">
    <property type="entry name" value="Galactose-binding domain-like"/>
    <property type="match status" value="3"/>
</dbReference>
<evidence type="ECO:0000256" key="6">
    <source>
        <dbReference type="ARBA" id="ARBA00023180"/>
    </source>
</evidence>
<dbReference type="InterPro" id="IPR018905">
    <property type="entry name" value="A-galactase_NEW3"/>
</dbReference>
<evidence type="ECO:0000259" key="11">
    <source>
        <dbReference type="SMART" id="SM01029"/>
    </source>
</evidence>
<dbReference type="Pfam" id="PF10435">
    <property type="entry name" value="BetaGal_dom2"/>
    <property type="match status" value="1"/>
</dbReference>
<gene>
    <name evidence="12" type="ORF">GCM10018781_78400</name>
</gene>
<comment type="caution">
    <text evidence="12">The sequence shown here is derived from an EMBL/GenBank/DDBJ whole genome shotgun (WGS) entry which is preliminary data.</text>
</comment>
<dbReference type="SUPFAM" id="SSF51445">
    <property type="entry name" value="(Trans)glycosidases"/>
    <property type="match status" value="1"/>
</dbReference>
<dbReference type="InterPro" id="IPR036833">
    <property type="entry name" value="BetaGal_dom3_sf"/>
</dbReference>
<evidence type="ECO:0000256" key="8">
    <source>
        <dbReference type="RuleBase" id="RU003679"/>
    </source>
</evidence>
<evidence type="ECO:0000259" key="10">
    <source>
        <dbReference type="SMART" id="SM00776"/>
    </source>
</evidence>
<evidence type="ECO:0000256" key="3">
    <source>
        <dbReference type="ARBA" id="ARBA00012756"/>
    </source>
</evidence>
<dbReference type="Proteomes" id="UP000617734">
    <property type="component" value="Unassembled WGS sequence"/>
</dbReference>
<dbReference type="InterPro" id="IPR037110">
    <property type="entry name" value="Betagal_dom2_sf"/>
</dbReference>
<evidence type="ECO:0000313" key="12">
    <source>
        <dbReference type="EMBL" id="GHE26279.1"/>
    </source>
</evidence>
<dbReference type="SUPFAM" id="SSF117100">
    <property type="entry name" value="Beta-galactosidase LacA, domain 3"/>
    <property type="match status" value="1"/>
</dbReference>
<feature type="signal peptide" evidence="9">
    <location>
        <begin position="1"/>
        <end position="31"/>
    </location>
</feature>
<dbReference type="Gene3D" id="2.60.120.260">
    <property type="entry name" value="Galactose-binding domain-like"/>
    <property type="match status" value="3"/>
</dbReference>
<keyword evidence="4 9" id="KW-0732">Signal</keyword>
<dbReference type="InterPro" id="IPR008979">
    <property type="entry name" value="Galactose-bd-like_sf"/>
</dbReference>
<dbReference type="EMBL" id="BNBO01000091">
    <property type="protein sequence ID" value="GHE26279.1"/>
    <property type="molecule type" value="Genomic_DNA"/>
</dbReference>
<keyword evidence="13" id="KW-1185">Reference proteome</keyword>
<feature type="domain" description="Beta-galactosidase" evidence="11">
    <location>
        <begin position="558"/>
        <end position="715"/>
    </location>
</feature>
<dbReference type="PANTHER" id="PTHR23421">
    <property type="entry name" value="BETA-GALACTOSIDASE RELATED"/>
    <property type="match status" value="1"/>
</dbReference>
<comment type="similarity">
    <text evidence="2 8">Belongs to the glycosyl hydrolase 35 family.</text>
</comment>
<dbReference type="SMART" id="SM00776">
    <property type="entry name" value="NPCBM"/>
    <property type="match status" value="1"/>
</dbReference>
<name>A0A919D9S3_9ACTN</name>
<organism evidence="12 13">
    <name type="scientific">Kitasatospora indigofera</name>
    <dbReference type="NCBI Taxonomy" id="67307"/>
    <lineage>
        <taxon>Bacteria</taxon>
        <taxon>Bacillati</taxon>
        <taxon>Actinomycetota</taxon>
        <taxon>Actinomycetes</taxon>
        <taxon>Kitasatosporales</taxon>
        <taxon>Streptomycetaceae</taxon>
        <taxon>Kitasatospora</taxon>
    </lineage>
</organism>
<dbReference type="InterPro" id="IPR018954">
    <property type="entry name" value="Betagal_dom2"/>
</dbReference>
<dbReference type="Gene3D" id="2.102.20.10">
    <property type="entry name" value="Beta-galactosidase, domain 2"/>
    <property type="match status" value="1"/>
</dbReference>